<gene>
    <name evidence="1" type="ORF">MHBO_003565</name>
</gene>
<feature type="non-terminal residue" evidence="1">
    <location>
        <position position="1"/>
    </location>
</feature>
<comment type="caution">
    <text evidence="1">The sequence shown here is derived from an EMBL/GenBank/DDBJ whole genome shotgun (WGS) entry which is preliminary data.</text>
</comment>
<dbReference type="Proteomes" id="UP001439008">
    <property type="component" value="Unassembled WGS sequence"/>
</dbReference>
<feature type="non-terminal residue" evidence="1">
    <location>
        <position position="193"/>
    </location>
</feature>
<evidence type="ECO:0000313" key="1">
    <source>
        <dbReference type="EMBL" id="MES1922050.1"/>
    </source>
</evidence>
<reference evidence="1 2" key="1">
    <citation type="journal article" date="2024" name="BMC Biol.">
        <title>Comparative genomics of Ascetosporea gives new insight into the evolutionary basis for animal parasitism in Rhizaria.</title>
        <authorList>
            <person name="Hiltunen Thoren M."/>
            <person name="Onut-Brannstrom I."/>
            <person name="Alfjorden A."/>
            <person name="Peckova H."/>
            <person name="Swords F."/>
            <person name="Hooper C."/>
            <person name="Holzer A.S."/>
            <person name="Bass D."/>
            <person name="Burki F."/>
        </authorList>
    </citation>
    <scope>NUCLEOTIDE SEQUENCE [LARGE SCALE GENOMIC DNA]</scope>
    <source>
        <strain evidence="1">20-A016</strain>
    </source>
</reference>
<organism evidence="1 2">
    <name type="scientific">Bonamia ostreae</name>
    <dbReference type="NCBI Taxonomy" id="126728"/>
    <lineage>
        <taxon>Eukaryota</taxon>
        <taxon>Sar</taxon>
        <taxon>Rhizaria</taxon>
        <taxon>Endomyxa</taxon>
        <taxon>Ascetosporea</taxon>
        <taxon>Haplosporida</taxon>
        <taxon>Bonamia</taxon>
    </lineage>
</organism>
<proteinExistence type="predicted"/>
<evidence type="ECO:0000313" key="2">
    <source>
        <dbReference type="Proteomes" id="UP001439008"/>
    </source>
</evidence>
<sequence length="193" mass="22199">SDEGDRSGLNYTSLDVHVETLHNRWSVSITGRFFAPGGHFFEVGARVSDFEYEGEEFASETLFADKQGFAMNVTIYFPERSGIYAKVLPKIVPNIDTNYTRKPGILEKLIKGYINRKFHSFPDFIPKPSRPNVILTMRDAHGSEDFLLAENNTKPEEEITLEIRFMGYVKWKEGFDEEESEEEDDDVAEKIEK</sequence>
<protein>
    <submittedName>
        <fullName evidence="1">Uncharacterized protein</fullName>
    </submittedName>
</protein>
<dbReference type="EMBL" id="JBDODL010002144">
    <property type="protein sequence ID" value="MES1922050.1"/>
    <property type="molecule type" value="Genomic_DNA"/>
</dbReference>
<accession>A0ABV2AQW0</accession>
<name>A0ABV2AQW0_9EUKA</name>
<keyword evidence="2" id="KW-1185">Reference proteome</keyword>